<accession>A0A6J8CSN7</accession>
<protein>
    <submittedName>
        <fullName evidence="2">Uncharacterized protein</fullName>
    </submittedName>
</protein>
<gene>
    <name evidence="2" type="ORF">MCOR_32884</name>
</gene>
<dbReference type="EMBL" id="CACVKT020005908">
    <property type="protein sequence ID" value="CAC5398516.1"/>
    <property type="molecule type" value="Genomic_DNA"/>
</dbReference>
<feature type="region of interest" description="Disordered" evidence="1">
    <location>
        <begin position="45"/>
        <end position="66"/>
    </location>
</feature>
<proteinExistence type="predicted"/>
<keyword evidence="3" id="KW-1185">Reference proteome</keyword>
<feature type="compositionally biased region" description="Polar residues" evidence="1">
    <location>
        <begin position="49"/>
        <end position="62"/>
    </location>
</feature>
<reference evidence="2 3" key="1">
    <citation type="submission" date="2020-06" db="EMBL/GenBank/DDBJ databases">
        <authorList>
            <person name="Li R."/>
            <person name="Bekaert M."/>
        </authorList>
    </citation>
    <scope>NUCLEOTIDE SEQUENCE [LARGE SCALE GENOMIC DNA]</scope>
    <source>
        <strain evidence="3">wild</strain>
    </source>
</reference>
<dbReference type="OrthoDB" id="10380782at2759"/>
<evidence type="ECO:0000313" key="3">
    <source>
        <dbReference type="Proteomes" id="UP000507470"/>
    </source>
</evidence>
<name>A0A6J8CSN7_MYTCO</name>
<dbReference type="AlphaFoldDB" id="A0A6J8CSN7"/>
<sequence length="200" mass="23288">MLRLWEGKNAKYGLLKKGRPQGNFSQESVDEEVFLPDISRHGRMEDDYSSLSMSPTVSNQDRSSARDLEDIIPDTPESTLRLNTGRNLFDYLQDIHQSVKELHQKLDREKKFRIEDGVKKELGVIAMAAFGTDIFKVSDCFIEEIKQLIQLEMSRTPTALEIRLAKQYISRKFSMEYMYRPAMYRTVRYILNKGCLYTLA</sequence>
<evidence type="ECO:0000313" key="2">
    <source>
        <dbReference type="EMBL" id="CAC5398516.1"/>
    </source>
</evidence>
<dbReference type="Proteomes" id="UP000507470">
    <property type="component" value="Unassembled WGS sequence"/>
</dbReference>
<evidence type="ECO:0000256" key="1">
    <source>
        <dbReference type="SAM" id="MobiDB-lite"/>
    </source>
</evidence>
<organism evidence="2 3">
    <name type="scientific">Mytilus coruscus</name>
    <name type="common">Sea mussel</name>
    <dbReference type="NCBI Taxonomy" id="42192"/>
    <lineage>
        <taxon>Eukaryota</taxon>
        <taxon>Metazoa</taxon>
        <taxon>Spiralia</taxon>
        <taxon>Lophotrochozoa</taxon>
        <taxon>Mollusca</taxon>
        <taxon>Bivalvia</taxon>
        <taxon>Autobranchia</taxon>
        <taxon>Pteriomorphia</taxon>
        <taxon>Mytilida</taxon>
        <taxon>Mytiloidea</taxon>
        <taxon>Mytilidae</taxon>
        <taxon>Mytilinae</taxon>
        <taxon>Mytilus</taxon>
    </lineage>
</organism>